<dbReference type="RefSeq" id="WP_013944423.1">
    <property type="nucleotide sequence ID" value="NC_015713.1"/>
</dbReference>
<dbReference type="OrthoDB" id="9795736at2"/>
<name>F8L3T5_SIMNZ</name>
<proteinExistence type="predicted"/>
<dbReference type="Proteomes" id="UP000000496">
    <property type="component" value="Chromosome gsn.131"/>
</dbReference>
<keyword evidence="3" id="KW-1185">Reference proteome</keyword>
<evidence type="ECO:0008006" key="4">
    <source>
        <dbReference type="Google" id="ProtNLM"/>
    </source>
</evidence>
<feature type="transmembrane region" description="Helical" evidence="1">
    <location>
        <begin position="123"/>
        <end position="141"/>
    </location>
</feature>
<dbReference type="KEGG" id="sng:SNE_A20800"/>
<dbReference type="EMBL" id="FR872582">
    <property type="protein sequence ID" value="CCB89957.1"/>
    <property type="molecule type" value="Genomic_DNA"/>
</dbReference>
<dbReference type="eggNOG" id="COG4420">
    <property type="taxonomic scope" value="Bacteria"/>
</dbReference>
<dbReference type="AlphaFoldDB" id="F8L3T5"/>
<dbReference type="HOGENOM" id="CLU_077948_1_0_0"/>
<reference key="1">
    <citation type="journal article" date="2011" name="Mol. Biol. Evol.">
        <title>Unity in variety -- the pan-genome of the Chlamydiae.</title>
        <authorList>
            <person name="Collingro A."/>
            <person name="Tischler P."/>
            <person name="Weinmaier T."/>
            <person name="Penz T."/>
            <person name="Heinz E."/>
            <person name="Brunham R.C."/>
            <person name="Read T.D."/>
            <person name="Bavoil P.M."/>
            <person name="Sachse K."/>
            <person name="Kahane S."/>
            <person name="Friedman M.G."/>
            <person name="Rattei T."/>
            <person name="Myers G.S.A."/>
            <person name="Horn M."/>
        </authorList>
    </citation>
    <scope>NUCLEOTIDE SEQUENCE</scope>
    <source>
        <strain>Z</strain>
    </source>
</reference>
<dbReference type="STRING" id="331113.SNE_A20800"/>
<reference evidence="2 3" key="2">
    <citation type="journal article" date="2011" name="Mol. Biol. Evol.">
        <title>Unity in variety--the pan-genome of the Chlamydiae.</title>
        <authorList>
            <person name="Collingro A."/>
            <person name="Tischler P."/>
            <person name="Weinmaier T."/>
            <person name="Penz T."/>
            <person name="Heinz E."/>
            <person name="Brunham R.C."/>
            <person name="Read T.D."/>
            <person name="Bavoil P.M."/>
            <person name="Sachse K."/>
            <person name="Kahane S."/>
            <person name="Friedman M.G."/>
            <person name="Rattei T."/>
            <person name="Myers G.S."/>
            <person name="Horn M."/>
        </authorList>
    </citation>
    <scope>NUCLEOTIDE SEQUENCE [LARGE SCALE GENOMIC DNA]</scope>
    <source>
        <strain evidence="3">ATCC VR-1471 / Z</strain>
    </source>
</reference>
<protein>
    <recommendedName>
        <fullName evidence="4">DUF1003 domain-containing protein</fullName>
    </recommendedName>
</protein>
<feature type="transmembrane region" description="Helical" evidence="1">
    <location>
        <begin position="153"/>
        <end position="173"/>
    </location>
</feature>
<dbReference type="PANTHER" id="PTHR41386:SF1">
    <property type="entry name" value="MEMBRANE PROTEIN"/>
    <property type="match status" value="1"/>
</dbReference>
<evidence type="ECO:0000313" key="3">
    <source>
        <dbReference type="Proteomes" id="UP000000496"/>
    </source>
</evidence>
<sequence length="240" mass="28160">MSVNHNHKKGKCEVCQKEFPYRKLFPIRLMRPTVLDTALQNLPEMNLNGYVCQEDLRILRTKHIASILEKDKGAISQFEEEVLESFKNQDLIVENVNKKFEKRLSIGERLADLIAKFGGSWKFILIFLAVIVAWMIINTFFFTKEGFDPYPFILLNLVLSCLAAIQAPVIMMSQNRQAEKERMRANEDYVTNLKAELEIQQLHSKLDLFMKRHWETMLDLQQIQIELAEDLLKHKHPKKE</sequence>
<evidence type="ECO:0000256" key="1">
    <source>
        <dbReference type="SAM" id="Phobius"/>
    </source>
</evidence>
<gene>
    <name evidence="2" type="ordered locus">SNE_A20800</name>
</gene>
<keyword evidence="1" id="KW-0472">Membrane</keyword>
<evidence type="ECO:0000313" key="2">
    <source>
        <dbReference type="EMBL" id="CCB89957.1"/>
    </source>
</evidence>
<keyword evidence="1" id="KW-0812">Transmembrane</keyword>
<dbReference type="PANTHER" id="PTHR41386">
    <property type="entry name" value="INTEGRAL MEMBRANE PROTEIN-RELATED"/>
    <property type="match status" value="1"/>
</dbReference>
<keyword evidence="1" id="KW-1133">Transmembrane helix</keyword>
<dbReference type="Pfam" id="PF06210">
    <property type="entry name" value="DUF1003"/>
    <property type="match status" value="1"/>
</dbReference>
<dbReference type="InterPro" id="IPR010406">
    <property type="entry name" value="DUF1003"/>
</dbReference>
<organism evidence="2 3">
    <name type="scientific">Simkania negevensis (strain ATCC VR-1471 / DSM 27360 / Z)</name>
    <dbReference type="NCBI Taxonomy" id="331113"/>
    <lineage>
        <taxon>Bacteria</taxon>
        <taxon>Pseudomonadati</taxon>
        <taxon>Chlamydiota</taxon>
        <taxon>Chlamydiia</taxon>
        <taxon>Parachlamydiales</taxon>
        <taxon>Simkaniaceae</taxon>
        <taxon>Simkania</taxon>
    </lineage>
</organism>
<accession>F8L3T5</accession>